<organism evidence="4 5">
    <name type="scientific">Aerococcus viridans (strain ATCC 11563 / DSM 20340 / CCUG 4311 / JCM 20461 / NBRC 12219 / NCTC 8251 / M1)</name>
    <dbReference type="NCBI Taxonomy" id="655812"/>
    <lineage>
        <taxon>Bacteria</taxon>
        <taxon>Bacillati</taxon>
        <taxon>Bacillota</taxon>
        <taxon>Bacilli</taxon>
        <taxon>Lactobacillales</taxon>
        <taxon>Aerococcaceae</taxon>
        <taxon>Aerococcus</taxon>
    </lineage>
</organism>
<dbReference type="NCBIfam" id="TIGR02384">
    <property type="entry name" value="RelB_DinJ"/>
    <property type="match status" value="1"/>
</dbReference>
<keyword evidence="2" id="KW-1277">Toxin-antitoxin system</keyword>
<evidence type="ECO:0000256" key="3">
    <source>
        <dbReference type="SAM" id="MobiDB-lite"/>
    </source>
</evidence>
<dbReference type="PANTHER" id="PTHR38781:SF1">
    <property type="entry name" value="ANTITOXIN DINJ-RELATED"/>
    <property type="match status" value="1"/>
</dbReference>
<keyword evidence="5" id="KW-1185">Reference proteome</keyword>
<dbReference type="Pfam" id="PF04221">
    <property type="entry name" value="RelB"/>
    <property type="match status" value="1"/>
</dbReference>
<evidence type="ECO:0000313" key="5">
    <source>
        <dbReference type="Proteomes" id="UP000003764"/>
    </source>
</evidence>
<evidence type="ECO:0000313" key="4">
    <source>
        <dbReference type="EMBL" id="EFG49062.1"/>
    </source>
</evidence>
<comment type="caution">
    <text evidence="4">The sequence shown here is derived from an EMBL/GenBank/DDBJ whole genome shotgun (WGS) entry which is preliminary data.</text>
</comment>
<feature type="region of interest" description="Disordered" evidence="3">
    <location>
        <begin position="16"/>
        <end position="36"/>
    </location>
</feature>
<dbReference type="Gene3D" id="1.10.1220.10">
    <property type="entry name" value="Met repressor-like"/>
    <property type="match status" value="1"/>
</dbReference>
<name>A0ABN0A740_AERVM</name>
<protein>
    <submittedName>
        <fullName evidence="4">Addiction module antitoxin, RelB/DinJ family</fullName>
    </submittedName>
</protein>
<proteinExistence type="inferred from homology"/>
<comment type="similarity">
    <text evidence="1">Belongs to the RelB/DinJ antitoxin family.</text>
</comment>
<dbReference type="PANTHER" id="PTHR38781">
    <property type="entry name" value="ANTITOXIN DINJ-RELATED"/>
    <property type="match status" value="1"/>
</dbReference>
<dbReference type="EMBL" id="ADNT01000099">
    <property type="protein sequence ID" value="EFG49062.1"/>
    <property type="molecule type" value="Genomic_DNA"/>
</dbReference>
<feature type="compositionally biased region" description="Basic residues" evidence="3">
    <location>
        <begin position="16"/>
        <end position="29"/>
    </location>
</feature>
<reference evidence="4 5" key="1">
    <citation type="submission" date="2010-04" db="EMBL/GenBank/DDBJ databases">
        <authorList>
            <person name="Muzny D."/>
            <person name="Qin X."/>
            <person name="Deng J."/>
            <person name="Jiang H."/>
            <person name="Liu Y."/>
            <person name="Qu J."/>
            <person name="Song X.-Z."/>
            <person name="Zhang L."/>
            <person name="Thornton R."/>
            <person name="Coyle M."/>
            <person name="Francisco L."/>
            <person name="Jackson L."/>
            <person name="Javaid M."/>
            <person name="Korchina V."/>
            <person name="Kovar C."/>
            <person name="Mata R."/>
            <person name="Mathew T."/>
            <person name="Ngo R."/>
            <person name="Nguyen L."/>
            <person name="Nguyen N."/>
            <person name="Okwuonu G."/>
            <person name="Ongeri F."/>
            <person name="Pham C."/>
            <person name="Simmons D."/>
            <person name="Wilczek-Boney K."/>
            <person name="Hale W."/>
            <person name="Jakkamsetti A."/>
            <person name="Pham P."/>
            <person name="Ruth R."/>
            <person name="San Lucas F."/>
            <person name="Warren J."/>
            <person name="Zhang J."/>
            <person name="Zhao Z."/>
            <person name="Zhou C."/>
            <person name="Zhu D."/>
            <person name="Lee S."/>
            <person name="Bess C."/>
            <person name="Blankenburg K."/>
            <person name="Forbes L."/>
            <person name="Fu Q."/>
            <person name="Gubbala S."/>
            <person name="Hirani K."/>
            <person name="Jayaseelan J.C."/>
            <person name="Lara F."/>
            <person name="Munidasa M."/>
            <person name="Palculict T."/>
            <person name="Patil S."/>
            <person name="Pu L.-L."/>
            <person name="Saada N."/>
            <person name="Tang L."/>
            <person name="Weissenberger G."/>
            <person name="Zhu Y."/>
            <person name="Hemphill L."/>
            <person name="Shang Y."/>
            <person name="Youmans B."/>
            <person name="Ayvaz T."/>
            <person name="Ross M."/>
            <person name="Santibanez J."/>
            <person name="Aqrawi P."/>
            <person name="Gross S."/>
            <person name="Joshi V."/>
            <person name="Fowler G."/>
            <person name="Nazareth L."/>
            <person name="Reid J."/>
            <person name="Worley K."/>
            <person name="Petrosino J."/>
            <person name="Highlander S."/>
            <person name="Gibbs R."/>
            <person name="Gibbs R."/>
        </authorList>
    </citation>
    <scope>NUCLEOTIDE SEQUENCE [LARGE SCALE GENOMIC DNA]</scope>
    <source>
        <strain evidence="4 5">ATCC 11563</strain>
    </source>
</reference>
<dbReference type="InterPro" id="IPR013321">
    <property type="entry name" value="Arc_rbn_hlx_hlx"/>
</dbReference>
<dbReference type="Proteomes" id="UP000003764">
    <property type="component" value="Unassembled WGS sequence"/>
</dbReference>
<evidence type="ECO:0000256" key="1">
    <source>
        <dbReference type="ARBA" id="ARBA00010562"/>
    </source>
</evidence>
<gene>
    <name evidence="4" type="ORF">HMPREF0061_1591</name>
</gene>
<sequence>MFYIRKVVYDMEKARKTRTSPKRVTKGKSNKSESSTITIRVDKDLKEEAAELFEDLGMNTSTAINTFLRQSVRENKVPFEIKRNIETENALREVKEGHLETFENFDEFWEDLNED</sequence>
<accession>A0ABN0A740</accession>
<dbReference type="InterPro" id="IPR007337">
    <property type="entry name" value="RelB/DinJ"/>
</dbReference>
<evidence type="ECO:0000256" key="2">
    <source>
        <dbReference type="ARBA" id="ARBA00022649"/>
    </source>
</evidence>